<dbReference type="STRING" id="1123029.SAMN02745172_03752"/>
<evidence type="ECO:0000313" key="6">
    <source>
        <dbReference type="EMBL" id="SHO67088.1"/>
    </source>
</evidence>
<dbReference type="PANTHER" id="PTHR11709">
    <property type="entry name" value="MULTI-COPPER OXIDASE"/>
    <property type="match status" value="1"/>
</dbReference>
<evidence type="ECO:0000259" key="4">
    <source>
        <dbReference type="Pfam" id="PF07731"/>
    </source>
</evidence>
<gene>
    <name evidence="6" type="ORF">SAMN02745172_03752</name>
</gene>
<sequence length="499" mass="53634">MRKPAMLTRRGFTFGFGALAGAGAIGLAAPRVIGRAAAYSATELPARPAGAGPEGRTVEVAFDAAPYRGTLPAFGGVEADLWSFDRAQPFPPVIRLRIGDTLVARVRNRIPVGQEELTIHWHGIRLPNAEDGVPYLTQPPIAPGADYTYRFTPPDTGTYWFHTHCNTVESIGRGLVGILIVEGDETRPYDGDHLLVLKDWRIGPDGFLPFMTDEGAATSGTFGTVRAVNGVTNPEIAVAAGGDVRLRIVNVDPTRVPDIGVEGAEAAVIAVDGAGIPPFPLKSWRMGPAMRLDLVVRAPKPGEVARIVDYFAPQPVELARLVGTGPMLERGAFDPAPLVKPVIPEPNLADAVRLPFVFSATAAGRAAVDAVGDLPEGVPIGPLCLTERTFWAINKAPWPNKGHAVLPPPLAVLERGRSYVFELRNVTPRIHPIHIHGHTFRVVKSNDGPVVPHFADTVLVAPKERLEVAFVADNPGDWMFHCHIIEHQETGMMGYVKVA</sequence>
<keyword evidence="6" id="KW-0131">Cell cycle</keyword>
<dbReference type="InterPro" id="IPR045087">
    <property type="entry name" value="Cu-oxidase_fam"/>
</dbReference>
<dbReference type="EMBL" id="FRXO01000010">
    <property type="protein sequence ID" value="SHO67088.1"/>
    <property type="molecule type" value="Genomic_DNA"/>
</dbReference>
<dbReference type="InterPro" id="IPR002355">
    <property type="entry name" value="Cu_oxidase_Cu_BS"/>
</dbReference>
<keyword evidence="6" id="KW-0167">Capsid protein</keyword>
<dbReference type="GO" id="GO:0016491">
    <property type="term" value="F:oxidoreductase activity"/>
    <property type="evidence" value="ECO:0007669"/>
    <property type="project" value="UniProtKB-KW"/>
</dbReference>
<dbReference type="InterPro" id="IPR011706">
    <property type="entry name" value="Cu-oxidase_C"/>
</dbReference>
<dbReference type="GO" id="GO:0030288">
    <property type="term" value="C:outer membrane-bounded periplasmic space"/>
    <property type="evidence" value="ECO:0007669"/>
    <property type="project" value="TreeGrafter"/>
</dbReference>
<evidence type="ECO:0000259" key="3">
    <source>
        <dbReference type="Pfam" id="PF00394"/>
    </source>
</evidence>
<dbReference type="Proteomes" id="UP000186406">
    <property type="component" value="Unassembled WGS sequence"/>
</dbReference>
<dbReference type="PANTHER" id="PTHR11709:SF2">
    <property type="entry name" value="MULTICOPPER OXIDASE LPR1"/>
    <property type="match status" value="1"/>
</dbReference>
<dbReference type="InterPro" id="IPR006311">
    <property type="entry name" value="TAT_signal"/>
</dbReference>
<dbReference type="GO" id="GO:0051301">
    <property type="term" value="P:cell division"/>
    <property type="evidence" value="ECO:0007669"/>
    <property type="project" value="UniProtKB-KW"/>
</dbReference>
<dbReference type="InterPro" id="IPR008972">
    <property type="entry name" value="Cupredoxin"/>
</dbReference>
<dbReference type="InterPro" id="IPR001117">
    <property type="entry name" value="Cu-oxidase_2nd"/>
</dbReference>
<feature type="domain" description="Plastocyanin-like" evidence="3">
    <location>
        <begin position="229"/>
        <end position="300"/>
    </location>
</feature>
<dbReference type="AlphaFoldDB" id="A0A1M7ZQ97"/>
<keyword evidence="7" id="KW-1185">Reference proteome</keyword>
<dbReference type="PROSITE" id="PS00080">
    <property type="entry name" value="MULTICOPPER_OXIDASE2"/>
    <property type="match status" value="1"/>
</dbReference>
<dbReference type="Pfam" id="PF07731">
    <property type="entry name" value="Cu-oxidase_2"/>
    <property type="match status" value="1"/>
</dbReference>
<evidence type="ECO:0000256" key="2">
    <source>
        <dbReference type="ARBA" id="ARBA00023002"/>
    </source>
</evidence>
<reference evidence="6 7" key="1">
    <citation type="submission" date="2016-12" db="EMBL/GenBank/DDBJ databases">
        <authorList>
            <person name="Song W.-J."/>
            <person name="Kurnit D.M."/>
        </authorList>
    </citation>
    <scope>NUCLEOTIDE SEQUENCE [LARGE SCALE GENOMIC DNA]</scope>
    <source>
        <strain evidence="6 7">DSM 19599</strain>
    </source>
</reference>
<feature type="domain" description="Plastocyanin-like" evidence="4">
    <location>
        <begin position="407"/>
        <end position="498"/>
    </location>
</feature>
<feature type="domain" description="Plastocyanin-like" evidence="5">
    <location>
        <begin position="75"/>
        <end position="184"/>
    </location>
</feature>
<name>A0A1M7ZQ97_9HYPH</name>
<keyword evidence="2" id="KW-0560">Oxidoreductase</keyword>
<keyword evidence="6" id="KW-0132">Cell division</keyword>
<keyword evidence="6" id="KW-0946">Virion</keyword>
<evidence type="ECO:0000256" key="1">
    <source>
        <dbReference type="ARBA" id="ARBA00022723"/>
    </source>
</evidence>
<evidence type="ECO:0000259" key="5">
    <source>
        <dbReference type="Pfam" id="PF07732"/>
    </source>
</evidence>
<dbReference type="Gene3D" id="2.60.40.420">
    <property type="entry name" value="Cupredoxins - blue copper proteins"/>
    <property type="match status" value="3"/>
</dbReference>
<protein>
    <submittedName>
        <fullName evidence="6">Multicopper oxidase with three cupredoxin domains (Includes cell division protein FtsP and spore coat protein CotA)</fullName>
    </submittedName>
</protein>
<keyword evidence="1" id="KW-0479">Metal-binding</keyword>
<dbReference type="InterPro" id="IPR011707">
    <property type="entry name" value="Cu-oxidase-like_N"/>
</dbReference>
<evidence type="ECO:0000313" key="7">
    <source>
        <dbReference type="Proteomes" id="UP000186406"/>
    </source>
</evidence>
<dbReference type="CDD" id="cd13906">
    <property type="entry name" value="CuRO_3_CumA_like"/>
    <property type="match status" value="1"/>
</dbReference>
<proteinExistence type="predicted"/>
<dbReference type="Pfam" id="PF07732">
    <property type="entry name" value="Cu-oxidase_3"/>
    <property type="match status" value="1"/>
</dbReference>
<dbReference type="PROSITE" id="PS51318">
    <property type="entry name" value="TAT"/>
    <property type="match status" value="1"/>
</dbReference>
<organism evidence="6 7">
    <name type="scientific">Pseudoxanthobacter soli DSM 19599</name>
    <dbReference type="NCBI Taxonomy" id="1123029"/>
    <lineage>
        <taxon>Bacteria</taxon>
        <taxon>Pseudomonadati</taxon>
        <taxon>Pseudomonadota</taxon>
        <taxon>Alphaproteobacteria</taxon>
        <taxon>Hyphomicrobiales</taxon>
        <taxon>Segnochrobactraceae</taxon>
        <taxon>Pseudoxanthobacter</taxon>
    </lineage>
</organism>
<dbReference type="Pfam" id="PF00394">
    <property type="entry name" value="Cu-oxidase"/>
    <property type="match status" value="1"/>
</dbReference>
<dbReference type="SUPFAM" id="SSF49503">
    <property type="entry name" value="Cupredoxins"/>
    <property type="match status" value="3"/>
</dbReference>
<dbReference type="GO" id="GO:0005507">
    <property type="term" value="F:copper ion binding"/>
    <property type="evidence" value="ECO:0007669"/>
    <property type="project" value="InterPro"/>
</dbReference>
<accession>A0A1M7ZQ97</accession>